<comment type="caution">
    <text evidence="2">The sequence shown here is derived from an EMBL/GenBank/DDBJ whole genome shotgun (WGS) entry which is preliminary data.</text>
</comment>
<dbReference type="Proteomes" id="UP000435112">
    <property type="component" value="Unassembled WGS sequence"/>
</dbReference>
<dbReference type="AlphaFoldDB" id="A0A6A3LWN5"/>
<protein>
    <submittedName>
        <fullName evidence="2">Uncharacterized protein</fullName>
    </submittedName>
</protein>
<evidence type="ECO:0000256" key="1">
    <source>
        <dbReference type="SAM" id="SignalP"/>
    </source>
</evidence>
<keyword evidence="1" id="KW-0732">Signal</keyword>
<name>A0A6A3LWN5_9STRA</name>
<feature type="signal peptide" evidence="1">
    <location>
        <begin position="1"/>
        <end position="25"/>
    </location>
</feature>
<proteinExistence type="predicted"/>
<feature type="chain" id="PRO_5025466364" evidence="1">
    <location>
        <begin position="26"/>
        <end position="98"/>
    </location>
</feature>
<dbReference type="EMBL" id="QXFU01000785">
    <property type="protein sequence ID" value="KAE9020684.1"/>
    <property type="molecule type" value="Genomic_DNA"/>
</dbReference>
<gene>
    <name evidence="2" type="ORF">PR002_g12458</name>
</gene>
<reference evidence="2 3" key="1">
    <citation type="submission" date="2018-09" db="EMBL/GenBank/DDBJ databases">
        <title>Genomic investigation of the strawberry pathogen Phytophthora fragariae indicates pathogenicity is determined by transcriptional variation in three key races.</title>
        <authorList>
            <person name="Adams T.M."/>
            <person name="Armitage A.D."/>
            <person name="Sobczyk M.K."/>
            <person name="Bates H.J."/>
            <person name="Dunwell J.M."/>
            <person name="Nellist C.F."/>
            <person name="Harrison R.J."/>
        </authorList>
    </citation>
    <scope>NUCLEOTIDE SEQUENCE [LARGE SCALE GENOMIC DNA]</scope>
    <source>
        <strain evidence="2 3">SCRP324</strain>
    </source>
</reference>
<sequence length="98" mass="10655">MKPPSRGNIGLGSNLTLLLSPYCGAECHGGVTFDNFKGCIKIWAVAAQKNPPPPGLGVPAHNTKLLTAEVNYVDTYPVCVHDHLNTKYCFARREALKF</sequence>
<evidence type="ECO:0000313" key="2">
    <source>
        <dbReference type="EMBL" id="KAE9020684.1"/>
    </source>
</evidence>
<organism evidence="2 3">
    <name type="scientific">Phytophthora rubi</name>
    <dbReference type="NCBI Taxonomy" id="129364"/>
    <lineage>
        <taxon>Eukaryota</taxon>
        <taxon>Sar</taxon>
        <taxon>Stramenopiles</taxon>
        <taxon>Oomycota</taxon>
        <taxon>Peronosporomycetes</taxon>
        <taxon>Peronosporales</taxon>
        <taxon>Peronosporaceae</taxon>
        <taxon>Phytophthora</taxon>
    </lineage>
</organism>
<accession>A0A6A3LWN5</accession>
<evidence type="ECO:0000313" key="3">
    <source>
        <dbReference type="Proteomes" id="UP000435112"/>
    </source>
</evidence>